<dbReference type="InterPro" id="IPR028081">
    <property type="entry name" value="Leu-bd"/>
</dbReference>
<keyword evidence="4" id="KW-0029">Amino-acid transport</keyword>
<keyword evidence="7" id="KW-0675">Receptor</keyword>
<gene>
    <name evidence="7" type="ordered locus">Dtox_0937</name>
</gene>
<evidence type="ECO:0000256" key="3">
    <source>
        <dbReference type="ARBA" id="ARBA00022729"/>
    </source>
</evidence>
<comment type="similarity">
    <text evidence="1">Belongs to the leucine-binding protein family.</text>
</comment>
<evidence type="ECO:0000313" key="7">
    <source>
        <dbReference type="EMBL" id="ACV61830.1"/>
    </source>
</evidence>
<dbReference type="Gene3D" id="3.40.50.2300">
    <property type="match status" value="2"/>
</dbReference>
<evidence type="ECO:0000259" key="6">
    <source>
        <dbReference type="Pfam" id="PF13458"/>
    </source>
</evidence>
<organism evidence="7 8">
    <name type="scientific">Desulfofarcimen acetoxidans (strain ATCC 49208 / DSM 771 / KCTC 5769 / VKM B-1644 / 5575)</name>
    <name type="common">Desulfotomaculum acetoxidans</name>
    <dbReference type="NCBI Taxonomy" id="485916"/>
    <lineage>
        <taxon>Bacteria</taxon>
        <taxon>Bacillati</taxon>
        <taxon>Bacillota</taxon>
        <taxon>Clostridia</taxon>
        <taxon>Eubacteriales</taxon>
        <taxon>Peptococcaceae</taxon>
        <taxon>Desulfofarcimen</taxon>
    </lineage>
</organism>
<keyword evidence="8" id="KW-1185">Reference proteome</keyword>
<dbReference type="eggNOG" id="COG0683">
    <property type="taxonomic scope" value="Bacteria"/>
</dbReference>
<evidence type="ECO:0000256" key="4">
    <source>
        <dbReference type="ARBA" id="ARBA00022970"/>
    </source>
</evidence>
<proteinExistence type="inferred from homology"/>
<sequence length="380" mass="41415">MSKGHWAKIWGIGILLTGVLLIVIFVLHTGYSNKKERGDIVIGAAWPFSSQNELFKEGVELAVDQINAGGGINGHKVLLVEKDDKGTVTGGMNVAQSFTKVPNLTAVIGHRFSYISIAASYIYEKAGIVMLSPTSTAPELTKKGYKYIFRDIPSDNEIARQLALYAAGLGHRHMVIYYADDSYGIGLANSFEDYARKAGIEIVDRFSYYADLRDLDRISATWKALDYDGVFMAQYMPDGAQFIADTAKLGISVPVFAGDAMDTPQLYRIAGNAAEGTVIGTIFNPQDPRQAVKSFINNFYSKYGKMPTQYAAQGYDAVNLLAKAVKETGSASPSAVAQKLRTFKDVSGVAGIHTFADNGDDIGKLVVLKTLKNEQFVYIH</sequence>
<keyword evidence="5" id="KW-0472">Membrane</keyword>
<dbReference type="KEGG" id="dae:Dtox_0937"/>
<dbReference type="PRINTS" id="PR00337">
    <property type="entry name" value="LEUILEVALBP"/>
</dbReference>
<dbReference type="EMBL" id="CP001720">
    <property type="protein sequence ID" value="ACV61830.1"/>
    <property type="molecule type" value="Genomic_DNA"/>
</dbReference>
<dbReference type="Pfam" id="PF13458">
    <property type="entry name" value="Peripla_BP_6"/>
    <property type="match status" value="1"/>
</dbReference>
<feature type="transmembrane region" description="Helical" evidence="5">
    <location>
        <begin position="6"/>
        <end position="27"/>
    </location>
</feature>
<dbReference type="STRING" id="485916.Dtox_0937"/>
<dbReference type="PANTHER" id="PTHR30483:SF6">
    <property type="entry name" value="PERIPLASMIC BINDING PROTEIN OF ABC TRANSPORTER FOR NATURAL AMINO ACIDS"/>
    <property type="match status" value="1"/>
</dbReference>
<dbReference type="Proteomes" id="UP000002217">
    <property type="component" value="Chromosome"/>
</dbReference>
<keyword evidence="5" id="KW-0812">Transmembrane</keyword>
<keyword evidence="5" id="KW-1133">Transmembrane helix</keyword>
<dbReference type="RefSeq" id="WP_015756545.1">
    <property type="nucleotide sequence ID" value="NC_013216.1"/>
</dbReference>
<dbReference type="CDD" id="cd06344">
    <property type="entry name" value="PBP1_ABC_HAAT-like"/>
    <property type="match status" value="1"/>
</dbReference>
<dbReference type="SUPFAM" id="SSF53822">
    <property type="entry name" value="Periplasmic binding protein-like I"/>
    <property type="match status" value="1"/>
</dbReference>
<evidence type="ECO:0000256" key="1">
    <source>
        <dbReference type="ARBA" id="ARBA00010062"/>
    </source>
</evidence>
<dbReference type="InterPro" id="IPR028082">
    <property type="entry name" value="Peripla_BP_I"/>
</dbReference>
<dbReference type="HOGENOM" id="CLU_027128_6_2_9"/>
<dbReference type="PANTHER" id="PTHR30483">
    <property type="entry name" value="LEUCINE-SPECIFIC-BINDING PROTEIN"/>
    <property type="match status" value="1"/>
</dbReference>
<protein>
    <submittedName>
        <fullName evidence="7">Extracellular ligand-binding receptor</fullName>
    </submittedName>
</protein>
<dbReference type="OrthoDB" id="9783240at2"/>
<accession>C8W363</accession>
<keyword evidence="3" id="KW-0732">Signal</keyword>
<dbReference type="InterPro" id="IPR000709">
    <property type="entry name" value="Leu_Ile_Val-bd"/>
</dbReference>
<dbReference type="AlphaFoldDB" id="C8W363"/>
<feature type="domain" description="Leucine-binding protein" evidence="6">
    <location>
        <begin position="47"/>
        <end position="358"/>
    </location>
</feature>
<name>C8W363_DESAS</name>
<reference evidence="7 8" key="1">
    <citation type="journal article" date="2009" name="Stand. Genomic Sci.">
        <title>Complete genome sequence of Desulfotomaculum acetoxidans type strain (5575).</title>
        <authorList>
            <person name="Spring S."/>
            <person name="Lapidus A."/>
            <person name="Schroder M."/>
            <person name="Gleim D."/>
            <person name="Sims D."/>
            <person name="Meincke L."/>
            <person name="Glavina Del Rio T."/>
            <person name="Tice H."/>
            <person name="Copeland A."/>
            <person name="Cheng J.F."/>
            <person name="Lucas S."/>
            <person name="Chen F."/>
            <person name="Nolan M."/>
            <person name="Bruce D."/>
            <person name="Goodwin L."/>
            <person name="Pitluck S."/>
            <person name="Ivanova N."/>
            <person name="Mavromatis K."/>
            <person name="Mikhailova N."/>
            <person name="Pati A."/>
            <person name="Chen A."/>
            <person name="Palaniappan K."/>
            <person name="Land M."/>
            <person name="Hauser L."/>
            <person name="Chang Y.J."/>
            <person name="Jeffries C.D."/>
            <person name="Chain P."/>
            <person name="Saunders E."/>
            <person name="Brettin T."/>
            <person name="Detter J.C."/>
            <person name="Goker M."/>
            <person name="Bristow J."/>
            <person name="Eisen J.A."/>
            <person name="Markowitz V."/>
            <person name="Hugenholtz P."/>
            <person name="Kyrpides N.C."/>
            <person name="Klenk H.P."/>
            <person name="Han C."/>
        </authorList>
    </citation>
    <scope>NUCLEOTIDE SEQUENCE [LARGE SCALE GENOMIC DNA]</scope>
    <source>
        <strain evidence="8">ATCC 49208 / DSM 771 / VKM B-1644</strain>
    </source>
</reference>
<dbReference type="InterPro" id="IPR051010">
    <property type="entry name" value="BCAA_transport"/>
</dbReference>
<keyword evidence="2" id="KW-0813">Transport</keyword>
<evidence type="ECO:0000256" key="2">
    <source>
        <dbReference type="ARBA" id="ARBA00022448"/>
    </source>
</evidence>
<evidence type="ECO:0000256" key="5">
    <source>
        <dbReference type="SAM" id="Phobius"/>
    </source>
</evidence>
<evidence type="ECO:0000313" key="8">
    <source>
        <dbReference type="Proteomes" id="UP000002217"/>
    </source>
</evidence>
<dbReference type="GO" id="GO:0006865">
    <property type="term" value="P:amino acid transport"/>
    <property type="evidence" value="ECO:0007669"/>
    <property type="project" value="UniProtKB-KW"/>
</dbReference>